<keyword evidence="3 8" id="KW-0813">Transport</keyword>
<evidence type="ECO:0000256" key="1">
    <source>
        <dbReference type="ARBA" id="ARBA00004651"/>
    </source>
</evidence>
<feature type="domain" description="ABC transmembrane type-1" evidence="9">
    <location>
        <begin position="69"/>
        <end position="257"/>
    </location>
</feature>
<evidence type="ECO:0000313" key="11">
    <source>
        <dbReference type="Proteomes" id="UP000092578"/>
    </source>
</evidence>
<keyword evidence="6 8" id="KW-1133">Transmembrane helix</keyword>
<feature type="transmembrane region" description="Helical" evidence="8">
    <location>
        <begin position="137"/>
        <end position="160"/>
    </location>
</feature>
<reference evidence="11" key="1">
    <citation type="submission" date="2016-05" db="EMBL/GenBank/DDBJ databases">
        <authorList>
            <person name="Liu B."/>
            <person name="Wang J."/>
            <person name="Zhu Y."/>
            <person name="Liu G."/>
            <person name="Chen Q."/>
            <person name="Chen Z."/>
            <person name="Lan J."/>
            <person name="Che J."/>
            <person name="Ge C."/>
            <person name="Shi H."/>
            <person name="Pan Z."/>
            <person name="Liu X."/>
        </authorList>
    </citation>
    <scope>NUCLEOTIDE SEQUENCE [LARGE SCALE GENOMIC DNA]</scope>
    <source>
        <strain evidence="11">FJAT-27215</strain>
    </source>
</reference>
<keyword evidence="5 8" id="KW-0812">Transmembrane</keyword>
<keyword evidence="4" id="KW-1003">Cell membrane</keyword>
<dbReference type="InterPro" id="IPR035906">
    <property type="entry name" value="MetI-like_sf"/>
</dbReference>
<evidence type="ECO:0000256" key="3">
    <source>
        <dbReference type="ARBA" id="ARBA00022448"/>
    </source>
</evidence>
<proteinExistence type="inferred from homology"/>
<dbReference type="AlphaFoldDB" id="A0A1B9B6Y7"/>
<comment type="similarity">
    <text evidence="2">Belongs to the binding-protein-dependent transport system permease family. CysTW subfamily.</text>
</comment>
<name>A0A1B9B6Y7_9BACI</name>
<evidence type="ECO:0000256" key="6">
    <source>
        <dbReference type="ARBA" id="ARBA00022989"/>
    </source>
</evidence>
<feature type="transmembrane region" description="Helical" evidence="8">
    <location>
        <begin position="181"/>
        <end position="204"/>
    </location>
</feature>
<feature type="transmembrane region" description="Helical" evidence="8">
    <location>
        <begin position="71"/>
        <end position="95"/>
    </location>
</feature>
<dbReference type="Pfam" id="PF00528">
    <property type="entry name" value="BPD_transp_1"/>
    <property type="match status" value="1"/>
</dbReference>
<dbReference type="SUPFAM" id="SSF161098">
    <property type="entry name" value="MetI-like"/>
    <property type="match status" value="1"/>
</dbReference>
<dbReference type="InterPro" id="IPR000515">
    <property type="entry name" value="MetI-like"/>
</dbReference>
<evidence type="ECO:0000313" key="10">
    <source>
        <dbReference type="EMBL" id="OCA91866.1"/>
    </source>
</evidence>
<comment type="caution">
    <text evidence="10">The sequence shown here is derived from an EMBL/GenBank/DDBJ whole genome shotgun (WGS) entry which is preliminary data.</text>
</comment>
<dbReference type="Proteomes" id="UP000092578">
    <property type="component" value="Unassembled WGS sequence"/>
</dbReference>
<evidence type="ECO:0000259" key="9">
    <source>
        <dbReference type="PROSITE" id="PS50928"/>
    </source>
</evidence>
<accession>A0A1B9B6Y7</accession>
<dbReference type="InterPro" id="IPR051789">
    <property type="entry name" value="Bact_Polyamine_Transport"/>
</dbReference>
<keyword evidence="11" id="KW-1185">Reference proteome</keyword>
<dbReference type="GO" id="GO:0005886">
    <property type="term" value="C:plasma membrane"/>
    <property type="evidence" value="ECO:0007669"/>
    <property type="project" value="UniProtKB-SubCell"/>
</dbReference>
<dbReference type="PANTHER" id="PTHR43848:SF2">
    <property type="entry name" value="PUTRESCINE TRANSPORT SYSTEM PERMEASE PROTEIN POTI"/>
    <property type="match status" value="1"/>
</dbReference>
<evidence type="ECO:0000256" key="8">
    <source>
        <dbReference type="RuleBase" id="RU363032"/>
    </source>
</evidence>
<comment type="subcellular location">
    <subcellularLocation>
        <location evidence="1 8">Cell membrane</location>
        <topology evidence="1 8">Multi-pass membrane protein</topology>
    </subcellularLocation>
</comment>
<gene>
    <name evidence="10" type="ORF">A8F95_19240</name>
</gene>
<sequence>MIRSCCNMSRLTRLPSVAYAVFIYSFLYVPIAILVAYSFNDSKLNAVWKGFTFAWYAKLWTNTSILEAAKISLTVGFFSTVISTMLGTLVAVGMYRYRFRGKGMIDAMLYVPLVMSEIVMGIALLAFFSMIKVPLGMGTLLIAHITFSIPFVVVVINARLKGFDQSIEEASKDLGANEWQTFRLITFPLLGPAIAASAMLAFTISIDDVIVSFFVAGPDSTTLPLQIFSMVRHGVTPEINALSTLMLIVTLTFVVFAQKLQTRKR</sequence>
<dbReference type="Gene3D" id="1.10.3720.10">
    <property type="entry name" value="MetI-like"/>
    <property type="match status" value="1"/>
</dbReference>
<organism evidence="10 11">
    <name type="scientific">Pseudobacillus wudalianchiensis</name>
    <dbReference type="NCBI Taxonomy" id="1743143"/>
    <lineage>
        <taxon>Bacteria</taxon>
        <taxon>Bacillati</taxon>
        <taxon>Bacillota</taxon>
        <taxon>Bacilli</taxon>
        <taxon>Bacillales</taxon>
        <taxon>Bacillaceae</taxon>
        <taxon>Pseudobacillus</taxon>
    </lineage>
</organism>
<protein>
    <submittedName>
        <fullName evidence="10">Spermidine/putrescine ABC transporter permease PotC</fullName>
    </submittedName>
</protein>
<dbReference type="PANTHER" id="PTHR43848">
    <property type="entry name" value="PUTRESCINE TRANSPORT SYSTEM PERMEASE PROTEIN POTI"/>
    <property type="match status" value="1"/>
</dbReference>
<keyword evidence="7 8" id="KW-0472">Membrane</keyword>
<dbReference type="GO" id="GO:0055085">
    <property type="term" value="P:transmembrane transport"/>
    <property type="evidence" value="ECO:0007669"/>
    <property type="project" value="InterPro"/>
</dbReference>
<dbReference type="PROSITE" id="PS50928">
    <property type="entry name" value="ABC_TM1"/>
    <property type="match status" value="1"/>
</dbReference>
<feature type="transmembrane region" description="Helical" evidence="8">
    <location>
        <begin position="239"/>
        <end position="257"/>
    </location>
</feature>
<evidence type="ECO:0000256" key="5">
    <source>
        <dbReference type="ARBA" id="ARBA00022692"/>
    </source>
</evidence>
<feature type="transmembrane region" description="Helical" evidence="8">
    <location>
        <begin position="17"/>
        <end position="39"/>
    </location>
</feature>
<evidence type="ECO:0000256" key="2">
    <source>
        <dbReference type="ARBA" id="ARBA00007069"/>
    </source>
</evidence>
<dbReference type="EMBL" id="MAYT01000004">
    <property type="protein sequence ID" value="OCA91866.1"/>
    <property type="molecule type" value="Genomic_DNA"/>
</dbReference>
<evidence type="ECO:0000256" key="4">
    <source>
        <dbReference type="ARBA" id="ARBA00022475"/>
    </source>
</evidence>
<evidence type="ECO:0000256" key="7">
    <source>
        <dbReference type="ARBA" id="ARBA00023136"/>
    </source>
</evidence>
<feature type="transmembrane region" description="Helical" evidence="8">
    <location>
        <begin position="107"/>
        <end position="131"/>
    </location>
</feature>
<dbReference type="CDD" id="cd06261">
    <property type="entry name" value="TM_PBP2"/>
    <property type="match status" value="1"/>
</dbReference>